<feature type="signal peptide" evidence="1">
    <location>
        <begin position="1"/>
        <end position="26"/>
    </location>
</feature>
<sequence>MGKLMKIAALGAVLLGLLLTSGEGSAQAPGKLVGFDRDEITIETEAGGRHVFEVEMAVSPEQRSQGLMFRHSMAATAGMLFLFERSEPRAMWMKNTLIPLDMLFIDESGVIVRIHERSVPFSLQAIASGQAVSAVLELNAGTSSRLTIKPGDRVLHAAFGSGS</sequence>
<reference evidence="2" key="1">
    <citation type="submission" date="2020-03" db="EMBL/GenBank/DDBJ databases">
        <title>Genome of Pelagibius litoralis DSM 21314T.</title>
        <authorList>
            <person name="Wang G."/>
        </authorList>
    </citation>
    <scope>NUCLEOTIDE SEQUENCE</scope>
    <source>
        <strain evidence="2">DSM 21314</strain>
    </source>
</reference>
<feature type="chain" id="PRO_5037263403" evidence="1">
    <location>
        <begin position="27"/>
        <end position="163"/>
    </location>
</feature>
<evidence type="ECO:0000256" key="1">
    <source>
        <dbReference type="SAM" id="SignalP"/>
    </source>
</evidence>
<dbReference type="PANTHER" id="PTHR37953">
    <property type="entry name" value="UPF0127 PROTEIN MJ1496"/>
    <property type="match status" value="1"/>
</dbReference>
<keyword evidence="1" id="KW-0732">Signal</keyword>
<gene>
    <name evidence="2" type="ORF">HBA54_00900</name>
</gene>
<organism evidence="2 3">
    <name type="scientific">Pelagibius litoralis</name>
    <dbReference type="NCBI Taxonomy" id="374515"/>
    <lineage>
        <taxon>Bacteria</taxon>
        <taxon>Pseudomonadati</taxon>
        <taxon>Pseudomonadota</taxon>
        <taxon>Alphaproteobacteria</taxon>
        <taxon>Rhodospirillales</taxon>
        <taxon>Rhodovibrionaceae</taxon>
        <taxon>Pelagibius</taxon>
    </lineage>
</organism>
<dbReference type="PANTHER" id="PTHR37953:SF1">
    <property type="entry name" value="UPF0127 PROTEIN MJ1496"/>
    <property type="match status" value="1"/>
</dbReference>
<dbReference type="Proteomes" id="UP000761264">
    <property type="component" value="Unassembled WGS sequence"/>
</dbReference>
<dbReference type="InterPro" id="IPR003795">
    <property type="entry name" value="DUF192"/>
</dbReference>
<dbReference type="EMBL" id="JAAQPH010000001">
    <property type="protein sequence ID" value="NIA67145.1"/>
    <property type="molecule type" value="Genomic_DNA"/>
</dbReference>
<name>A0A967EX12_9PROT</name>
<evidence type="ECO:0000313" key="2">
    <source>
        <dbReference type="EMBL" id="NIA67145.1"/>
    </source>
</evidence>
<proteinExistence type="predicted"/>
<keyword evidence="3" id="KW-1185">Reference proteome</keyword>
<dbReference type="Gene3D" id="2.60.120.1140">
    <property type="entry name" value="Protein of unknown function DUF192"/>
    <property type="match status" value="1"/>
</dbReference>
<evidence type="ECO:0000313" key="3">
    <source>
        <dbReference type="Proteomes" id="UP000761264"/>
    </source>
</evidence>
<dbReference type="InterPro" id="IPR038695">
    <property type="entry name" value="Saro_0823-like_sf"/>
</dbReference>
<protein>
    <submittedName>
        <fullName evidence="2">DUF192 domain-containing protein</fullName>
    </submittedName>
</protein>
<dbReference type="AlphaFoldDB" id="A0A967EX12"/>
<accession>A0A967EX12</accession>
<dbReference type="Pfam" id="PF02643">
    <property type="entry name" value="DUF192"/>
    <property type="match status" value="1"/>
</dbReference>
<comment type="caution">
    <text evidence="2">The sequence shown here is derived from an EMBL/GenBank/DDBJ whole genome shotgun (WGS) entry which is preliminary data.</text>
</comment>